<keyword evidence="3" id="KW-1185">Reference proteome</keyword>
<evidence type="ECO:0000313" key="2">
    <source>
        <dbReference type="EMBL" id="ANU13466.1"/>
    </source>
</evidence>
<sequence>MVSRGLNFSFNLDGLAAFEKSLKDMEKDFKRNAQAGMVEYSTLAEEGSKSLAPRDSGDLETSIQSQPVAWKGDVIEGSVGSNLSYALRRHEAPERLEERDKYDNGIREADYYKDGKGRRTRQKATWRGQMPGRKYIERAVVATEEEFEQIMAEALEKTLGGN</sequence>
<dbReference type="KEGG" id="phc:BBI08_06250"/>
<evidence type="ECO:0000313" key="3">
    <source>
        <dbReference type="Proteomes" id="UP000092687"/>
    </source>
</evidence>
<gene>
    <name evidence="2" type="ORF">BBI08_06250</name>
</gene>
<reference evidence="3" key="1">
    <citation type="submission" date="2016-07" db="EMBL/GenBank/DDBJ databases">
        <authorList>
            <person name="See-Too W.S."/>
        </authorList>
    </citation>
    <scope>NUCLEOTIDE SEQUENCE [LARGE SCALE GENOMIC DNA]</scope>
    <source>
        <strain evidence="3">DSM 24743</strain>
    </source>
</reference>
<organism evidence="2 3">
    <name type="scientific">Planococcus halocryophilus</name>
    <dbReference type="NCBI Taxonomy" id="1215089"/>
    <lineage>
        <taxon>Bacteria</taxon>
        <taxon>Bacillati</taxon>
        <taxon>Bacillota</taxon>
        <taxon>Bacilli</taxon>
        <taxon>Bacillales</taxon>
        <taxon>Caryophanaceae</taxon>
        <taxon>Planococcus</taxon>
    </lineage>
</organism>
<accession>A0A1C7DPP5</accession>
<feature type="region of interest" description="Disordered" evidence="1">
    <location>
        <begin position="89"/>
        <end position="126"/>
    </location>
</feature>
<feature type="compositionally biased region" description="Basic and acidic residues" evidence="1">
    <location>
        <begin position="89"/>
        <end position="117"/>
    </location>
</feature>
<dbReference type="EMBL" id="CP016537">
    <property type="protein sequence ID" value="ANU13466.1"/>
    <property type="molecule type" value="Genomic_DNA"/>
</dbReference>
<dbReference type="STRING" id="1215089.BBI08_06250"/>
<proteinExistence type="predicted"/>
<feature type="region of interest" description="Disordered" evidence="1">
    <location>
        <begin position="44"/>
        <end position="63"/>
    </location>
</feature>
<name>A0A1C7DPP5_9BACL</name>
<dbReference type="AlphaFoldDB" id="A0A1C7DPP5"/>
<dbReference type="Proteomes" id="UP000092687">
    <property type="component" value="Chromosome"/>
</dbReference>
<evidence type="ECO:0000256" key="1">
    <source>
        <dbReference type="SAM" id="MobiDB-lite"/>
    </source>
</evidence>
<reference evidence="3" key="2">
    <citation type="submission" date="2016-10" db="EMBL/GenBank/DDBJ databases">
        <authorList>
            <person name="See-Too W.S."/>
        </authorList>
    </citation>
    <scope>NUCLEOTIDE SEQUENCE [LARGE SCALE GENOMIC DNA]</scope>
    <source>
        <strain evidence="3">DSM 24743</strain>
    </source>
</reference>
<protein>
    <submittedName>
        <fullName evidence="2">Uncharacterized protein</fullName>
    </submittedName>
</protein>